<evidence type="ECO:0000259" key="2">
    <source>
        <dbReference type="Pfam" id="PF12883"/>
    </source>
</evidence>
<accession>A0ABQ4RTF4</accession>
<evidence type="ECO:0000313" key="4">
    <source>
        <dbReference type="Proteomes" id="UP001055125"/>
    </source>
</evidence>
<comment type="caution">
    <text evidence="3">The sequence shown here is derived from an EMBL/GenBank/DDBJ whole genome shotgun (WGS) entry which is preliminary data.</text>
</comment>
<reference evidence="3" key="1">
    <citation type="journal article" date="2021" name="Front. Microbiol.">
        <title>Comprehensive Comparative Genomics and Phenotyping of Methylobacterium Species.</title>
        <authorList>
            <person name="Alessa O."/>
            <person name="Ogura Y."/>
            <person name="Fujitani Y."/>
            <person name="Takami H."/>
            <person name="Hayashi T."/>
            <person name="Sahin N."/>
            <person name="Tani A."/>
        </authorList>
    </citation>
    <scope>NUCLEOTIDE SEQUENCE</scope>
    <source>
        <strain evidence="3">DSM 19015</strain>
    </source>
</reference>
<dbReference type="Gene3D" id="3.10.450.50">
    <property type="match status" value="1"/>
</dbReference>
<proteinExistence type="predicted"/>
<dbReference type="InterPro" id="IPR024289">
    <property type="entry name" value="DUF3828"/>
</dbReference>
<organism evidence="3 4">
    <name type="scientific">Methylobacterium iners</name>
    <dbReference type="NCBI Taxonomy" id="418707"/>
    <lineage>
        <taxon>Bacteria</taxon>
        <taxon>Pseudomonadati</taxon>
        <taxon>Pseudomonadota</taxon>
        <taxon>Alphaproteobacteria</taxon>
        <taxon>Hyphomicrobiales</taxon>
        <taxon>Methylobacteriaceae</taxon>
        <taxon>Methylobacterium</taxon>
    </lineage>
</organism>
<dbReference type="EMBL" id="BPQP01000018">
    <property type="protein sequence ID" value="GJD94056.1"/>
    <property type="molecule type" value="Genomic_DNA"/>
</dbReference>
<feature type="domain" description="DUF3828" evidence="2">
    <location>
        <begin position="33"/>
        <end position="129"/>
    </location>
</feature>
<keyword evidence="1" id="KW-0732">Signal</keyword>
<dbReference type="RefSeq" id="WP_238243242.1">
    <property type="nucleotide sequence ID" value="NZ_BPQP01000018.1"/>
</dbReference>
<protein>
    <recommendedName>
        <fullName evidence="2">DUF3828 domain-containing protein</fullName>
    </recommendedName>
</protein>
<feature type="signal peptide" evidence="1">
    <location>
        <begin position="1"/>
        <end position="18"/>
    </location>
</feature>
<dbReference type="Proteomes" id="UP001055125">
    <property type="component" value="Unassembled WGS sequence"/>
</dbReference>
<evidence type="ECO:0000256" key="1">
    <source>
        <dbReference type="SAM" id="SignalP"/>
    </source>
</evidence>
<name>A0ABQ4RTF4_9HYPH</name>
<feature type="chain" id="PRO_5045200130" description="DUF3828 domain-containing protein" evidence="1">
    <location>
        <begin position="19"/>
        <end position="145"/>
    </location>
</feature>
<keyword evidence="4" id="KW-1185">Reference proteome</keyword>
<evidence type="ECO:0000313" key="3">
    <source>
        <dbReference type="EMBL" id="GJD94056.1"/>
    </source>
</evidence>
<sequence>MRLALALLLALFTLPALAQSTTDPVETVRALYAKDDATELRFFAKTLRTLFERDAKEAQGEVGRLGFAYHVNGQDTEPGWAKTLSLTLVSQDETRAEIQARFKNFTPQDLRYDLVKEGGRWLVADVRSLRKERWRLMEIMSAPLQ</sequence>
<gene>
    <name evidence="3" type="ORF">OCOJLMKI_1256</name>
</gene>
<dbReference type="Pfam" id="PF12883">
    <property type="entry name" value="DUF3828"/>
    <property type="match status" value="1"/>
</dbReference>
<reference evidence="3" key="2">
    <citation type="submission" date="2021-08" db="EMBL/GenBank/DDBJ databases">
        <authorList>
            <person name="Tani A."/>
            <person name="Ola A."/>
            <person name="Ogura Y."/>
            <person name="Katsura K."/>
            <person name="Hayashi T."/>
        </authorList>
    </citation>
    <scope>NUCLEOTIDE SEQUENCE</scope>
    <source>
        <strain evidence="3">DSM 19015</strain>
    </source>
</reference>